<name>A0A8S5SYH7_9CAUD</name>
<dbReference type="EMBL" id="BK032701">
    <property type="protein sequence ID" value="DAF55835.1"/>
    <property type="molecule type" value="Genomic_DNA"/>
</dbReference>
<proteinExistence type="predicted"/>
<accession>A0A8S5SYH7</accession>
<evidence type="ECO:0000313" key="1">
    <source>
        <dbReference type="EMBL" id="DAF55835.1"/>
    </source>
</evidence>
<organism evidence="1">
    <name type="scientific">Siphoviridae sp. ctDIL13</name>
    <dbReference type="NCBI Taxonomy" id="2827811"/>
    <lineage>
        <taxon>Viruses</taxon>
        <taxon>Duplodnaviria</taxon>
        <taxon>Heunggongvirae</taxon>
        <taxon>Uroviricota</taxon>
        <taxon>Caudoviricetes</taxon>
    </lineage>
</organism>
<protein>
    <submittedName>
        <fullName evidence="1">Uncharacterized protein</fullName>
    </submittedName>
</protein>
<sequence length="43" mass="5033">MIWQQRQENYKETDDKSFTYASKVGHLCTESDKVIISSEAMPH</sequence>
<reference evidence="1" key="1">
    <citation type="journal article" date="2021" name="Proc. Natl. Acad. Sci. U.S.A.">
        <title>A Catalog of Tens of Thousands of Viruses from Human Metagenomes Reveals Hidden Associations with Chronic Diseases.</title>
        <authorList>
            <person name="Tisza M.J."/>
            <person name="Buck C.B."/>
        </authorList>
    </citation>
    <scope>NUCLEOTIDE SEQUENCE</scope>
    <source>
        <strain evidence="1">CtDIL13</strain>
    </source>
</reference>